<keyword evidence="5" id="KW-0227">DNA damage</keyword>
<feature type="domain" description="Endonuclease/exonuclease/phosphatase" evidence="9">
    <location>
        <begin position="7"/>
        <end position="274"/>
    </location>
</feature>
<dbReference type="GO" id="GO:0006281">
    <property type="term" value="P:DNA repair"/>
    <property type="evidence" value="ECO:0007669"/>
    <property type="project" value="UniProtKB-KW"/>
</dbReference>
<dbReference type="Pfam" id="PF03372">
    <property type="entry name" value="Exo_endo_phos"/>
    <property type="match status" value="1"/>
</dbReference>
<dbReference type="InterPro" id="IPR051547">
    <property type="entry name" value="TDP2-like"/>
</dbReference>
<evidence type="ECO:0000256" key="1">
    <source>
        <dbReference type="ARBA" id="ARBA00001936"/>
    </source>
</evidence>
<dbReference type="AlphaFoldDB" id="A0A7T0BV61"/>
<dbReference type="EMBL" id="CP048685">
    <property type="protein sequence ID" value="QPJ61544.1"/>
    <property type="molecule type" value="Genomic_DNA"/>
</dbReference>
<keyword evidence="10" id="KW-0255">Endonuclease</keyword>
<dbReference type="GO" id="GO:0004519">
    <property type="term" value="F:endonuclease activity"/>
    <property type="evidence" value="ECO:0007669"/>
    <property type="project" value="UniProtKB-KW"/>
</dbReference>
<evidence type="ECO:0000256" key="6">
    <source>
        <dbReference type="ARBA" id="ARBA00022801"/>
    </source>
</evidence>
<evidence type="ECO:0000256" key="2">
    <source>
        <dbReference type="ARBA" id="ARBA00001946"/>
    </source>
</evidence>
<evidence type="ECO:0000256" key="4">
    <source>
        <dbReference type="ARBA" id="ARBA00022723"/>
    </source>
</evidence>
<evidence type="ECO:0000313" key="10">
    <source>
        <dbReference type="EMBL" id="QPJ61544.1"/>
    </source>
</evidence>
<evidence type="ECO:0000256" key="8">
    <source>
        <dbReference type="ARBA" id="ARBA00023204"/>
    </source>
</evidence>
<keyword evidence="4" id="KW-0479">Metal-binding</keyword>
<dbReference type="InterPro" id="IPR005135">
    <property type="entry name" value="Endo/exonuclease/phosphatase"/>
</dbReference>
<dbReference type="SUPFAM" id="SSF56219">
    <property type="entry name" value="DNase I-like"/>
    <property type="match status" value="1"/>
</dbReference>
<accession>A0A7T0BV61</accession>
<dbReference type="PANTHER" id="PTHR15822:SF4">
    <property type="entry name" value="TYROSYL-DNA PHOSPHODIESTERASE 2"/>
    <property type="match status" value="1"/>
</dbReference>
<evidence type="ECO:0000313" key="11">
    <source>
        <dbReference type="Proteomes" id="UP000594688"/>
    </source>
</evidence>
<comment type="cofactor">
    <cofactor evidence="2">
        <name>Mg(2+)</name>
        <dbReference type="ChEBI" id="CHEBI:18420"/>
    </cofactor>
</comment>
<evidence type="ECO:0000256" key="3">
    <source>
        <dbReference type="ARBA" id="ARBA00022722"/>
    </source>
</evidence>
<dbReference type="GO" id="GO:0004527">
    <property type="term" value="F:exonuclease activity"/>
    <property type="evidence" value="ECO:0007669"/>
    <property type="project" value="UniProtKB-KW"/>
</dbReference>
<dbReference type="GO" id="GO:0046872">
    <property type="term" value="F:metal ion binding"/>
    <property type="evidence" value="ECO:0007669"/>
    <property type="project" value="UniProtKB-KW"/>
</dbReference>
<protein>
    <submittedName>
        <fullName evidence="10">Endonuclease/exonuclease/phosphatase family protein</fullName>
    </submittedName>
</protein>
<proteinExistence type="predicted"/>
<keyword evidence="10" id="KW-0269">Exonuclease</keyword>
<comment type="cofactor">
    <cofactor evidence="1">
        <name>Mn(2+)</name>
        <dbReference type="ChEBI" id="CHEBI:29035"/>
    </cofactor>
</comment>
<dbReference type="Proteomes" id="UP000594688">
    <property type="component" value="Chromosome"/>
</dbReference>
<keyword evidence="8" id="KW-0234">DNA repair</keyword>
<keyword evidence="3" id="KW-0540">Nuclease</keyword>
<name>A0A7T0BV61_9BACT</name>
<sequence>MSKLSILSWNLEHFNGRGGIDKNSRQKRQNRVERVCKFIKDKKPDVFGLSEVEGKDVHSKMTKILSGYTFSITEGRQTQELLIGVKHGITSFFTQRNEFKRSNPNLRPGALLTVTMNDQHIPILFTHLKSMPSPEGFGLRDAMFDKAFSLKRSLDKLAKHSGQKQSNFIILGDMNTMGMNYEGKQFDIPGPHEIKIVANRFRRRGMTHLSKTHTATFNNGSKSRYAPADLDHVFAADHLQFMNAGQGADVHVGGWAELCSVKDQDKWIHEFSDHAPLSLTLKI</sequence>
<reference evidence="10 11" key="1">
    <citation type="submission" date="2020-02" db="EMBL/GenBank/DDBJ databases">
        <title>Genomic and physiological characterization of two novel Nitrospinaceae genera.</title>
        <authorList>
            <person name="Mueller A.J."/>
            <person name="Jung M.-Y."/>
            <person name="Strachan C.R."/>
            <person name="Herbold C.W."/>
            <person name="Kirkegaard R.H."/>
            <person name="Daims H."/>
        </authorList>
    </citation>
    <scope>NUCLEOTIDE SEQUENCE [LARGE SCALE GENOMIC DNA]</scope>
    <source>
        <strain evidence="10">EB</strain>
    </source>
</reference>
<evidence type="ECO:0000256" key="5">
    <source>
        <dbReference type="ARBA" id="ARBA00022763"/>
    </source>
</evidence>
<keyword evidence="7" id="KW-0460">Magnesium</keyword>
<dbReference type="InterPro" id="IPR036691">
    <property type="entry name" value="Endo/exonu/phosph_ase_sf"/>
</dbReference>
<dbReference type="PANTHER" id="PTHR15822">
    <property type="entry name" value="TRAF AND TNF RECEPTOR-ASSOCIATED PROTEIN"/>
    <property type="match status" value="1"/>
</dbReference>
<evidence type="ECO:0000256" key="7">
    <source>
        <dbReference type="ARBA" id="ARBA00022842"/>
    </source>
</evidence>
<organism evidence="10 11">
    <name type="scientific">Candidatus Nitronauta litoralis</name>
    <dbReference type="NCBI Taxonomy" id="2705533"/>
    <lineage>
        <taxon>Bacteria</taxon>
        <taxon>Pseudomonadati</taxon>
        <taxon>Nitrospinota/Tectimicrobiota group</taxon>
        <taxon>Nitrospinota</taxon>
        <taxon>Nitrospinia</taxon>
        <taxon>Nitrospinales</taxon>
        <taxon>Nitrospinaceae</taxon>
        <taxon>Candidatus Nitronauta</taxon>
    </lineage>
</organism>
<dbReference type="Gene3D" id="3.60.10.10">
    <property type="entry name" value="Endonuclease/exonuclease/phosphatase"/>
    <property type="match status" value="1"/>
</dbReference>
<evidence type="ECO:0000259" key="9">
    <source>
        <dbReference type="Pfam" id="PF03372"/>
    </source>
</evidence>
<dbReference type="KEGG" id="nli:G3M70_06435"/>
<keyword evidence="6" id="KW-0378">Hydrolase</keyword>
<gene>
    <name evidence="10" type="ORF">G3M70_06435</name>
</gene>